<evidence type="ECO:0000313" key="3">
    <source>
        <dbReference type="Proteomes" id="UP000063964"/>
    </source>
</evidence>
<sequence length="319" mass="35750">MSVFRTFLPVLTFLLLPAAALAETYAGTIGPYSVGMSLAIPAGDGEAGGSYFYQKTGLDIDLKGMKQGPSFTLTERNAKGEKTGEFLCVLEGSGITGKWISADGKKELAVSLAEISPDRLRTMQQDALLDAFDRSHLPRKDECMSAGLTYTFKNSFIRSFIIHTEYLCGPYPSSERKNVMYNARTRKPIDFWTEIDPARLGDFKEYLNRETQKRFDEWRGGASDQEWAEVFSQFGCNQVYMDEEDESQALDRFFTVTDAAAVMTDFHISEDGVHLGRCHYCGFPHVVQALDFCDEIIVPPAVLQDYLKKDSILRNLDAP</sequence>
<feature type="signal peptide" evidence="1">
    <location>
        <begin position="1"/>
        <end position="22"/>
    </location>
</feature>
<dbReference type="Proteomes" id="UP000063964">
    <property type="component" value="Chromosome"/>
</dbReference>
<dbReference type="AlphaFoldDB" id="A0A109W614"/>
<accession>A0A109W614</accession>
<gene>
    <name evidence="2" type="ORF">AXF15_07315</name>
</gene>
<dbReference type="OrthoDB" id="7543403at2"/>
<dbReference type="STRING" id="888061.AXF15_07315"/>
<dbReference type="RefSeq" id="WP_066605393.1">
    <property type="nucleotide sequence ID" value="NZ_CP014230.1"/>
</dbReference>
<keyword evidence="3" id="KW-1185">Reference proteome</keyword>
<evidence type="ECO:0000313" key="2">
    <source>
        <dbReference type="EMBL" id="AMD92931.1"/>
    </source>
</evidence>
<proteinExistence type="predicted"/>
<organism evidence="2 3">
    <name type="scientific">Desulfomicrobium orale DSM 12838</name>
    <dbReference type="NCBI Taxonomy" id="888061"/>
    <lineage>
        <taxon>Bacteria</taxon>
        <taxon>Pseudomonadati</taxon>
        <taxon>Thermodesulfobacteriota</taxon>
        <taxon>Desulfovibrionia</taxon>
        <taxon>Desulfovibrionales</taxon>
        <taxon>Desulfomicrobiaceae</taxon>
        <taxon>Desulfomicrobium</taxon>
    </lineage>
</organism>
<keyword evidence="1" id="KW-0732">Signal</keyword>
<name>A0A109W614_9BACT</name>
<dbReference type="EMBL" id="CP014230">
    <property type="protein sequence ID" value="AMD92931.1"/>
    <property type="molecule type" value="Genomic_DNA"/>
</dbReference>
<protein>
    <submittedName>
        <fullName evidence="2">Uncharacterized protein</fullName>
    </submittedName>
</protein>
<feature type="chain" id="PRO_5007141344" evidence="1">
    <location>
        <begin position="23"/>
        <end position="319"/>
    </location>
</feature>
<dbReference type="KEGG" id="doa:AXF15_07315"/>
<reference evidence="3" key="1">
    <citation type="submission" date="2016-02" db="EMBL/GenBank/DDBJ databases">
        <authorList>
            <person name="Holder M.E."/>
            <person name="Ajami N.J."/>
            <person name="Petrosino J.F."/>
        </authorList>
    </citation>
    <scope>NUCLEOTIDE SEQUENCE [LARGE SCALE GENOMIC DNA]</scope>
    <source>
        <strain evidence="3">DSM 12838</strain>
    </source>
</reference>
<evidence type="ECO:0000256" key="1">
    <source>
        <dbReference type="SAM" id="SignalP"/>
    </source>
</evidence>